<reference evidence="3 4" key="1">
    <citation type="journal article" date="2021" name="bioRxiv">
        <title>Unique metabolic strategies in Hadean analogues reveal hints for primordial physiology.</title>
        <authorList>
            <person name="Nobu M.K."/>
            <person name="Nakai R."/>
            <person name="Tamazawa S."/>
            <person name="Mori H."/>
            <person name="Toyoda A."/>
            <person name="Ijiri A."/>
            <person name="Suzuki S."/>
            <person name="Kurokawa K."/>
            <person name="Kamagata Y."/>
            <person name="Tamaki H."/>
        </authorList>
    </citation>
    <scope>NUCLEOTIDE SEQUENCE [LARGE SCALE GENOMIC DNA]</scope>
    <source>
        <strain evidence="3">BS525</strain>
    </source>
</reference>
<dbReference type="PANTHER" id="PTHR43022:SF1">
    <property type="entry name" value="PROTEIN SMF"/>
    <property type="match status" value="1"/>
</dbReference>
<evidence type="ECO:0000313" key="3">
    <source>
        <dbReference type="EMBL" id="MBT9146111.1"/>
    </source>
</evidence>
<gene>
    <name evidence="3" type="primary">dprA_2</name>
    <name evidence="3" type="ORF">DDT42_01991</name>
</gene>
<dbReference type="SUPFAM" id="SSF47781">
    <property type="entry name" value="RuvA domain 2-like"/>
    <property type="match status" value="1"/>
</dbReference>
<dbReference type="AlphaFoldDB" id="A0A9E2F5E5"/>
<evidence type="ECO:0000259" key="2">
    <source>
        <dbReference type="Pfam" id="PF02481"/>
    </source>
</evidence>
<comment type="caution">
    <text evidence="3">The sequence shown here is derived from an EMBL/GenBank/DDBJ whole genome shotgun (WGS) entry which is preliminary data.</text>
</comment>
<dbReference type="Gene3D" id="3.40.50.450">
    <property type="match status" value="1"/>
</dbReference>
<accession>A0A9E2F5E5</accession>
<organism evidence="3 4">
    <name type="scientific">Psychracetigena formicireducens</name>
    <dbReference type="NCBI Taxonomy" id="2986056"/>
    <lineage>
        <taxon>Bacteria</taxon>
        <taxon>Bacillati</taxon>
        <taxon>Candidatus Lithacetigenota</taxon>
        <taxon>Candidatus Psychracetigena</taxon>
    </lineage>
</organism>
<evidence type="ECO:0000256" key="1">
    <source>
        <dbReference type="ARBA" id="ARBA00006525"/>
    </source>
</evidence>
<dbReference type="InterPro" id="IPR003488">
    <property type="entry name" value="DprA"/>
</dbReference>
<name>A0A9E2F5E5_PSYF1</name>
<feature type="domain" description="Smf/DprA SLOG" evidence="2">
    <location>
        <begin position="90"/>
        <end position="297"/>
    </location>
</feature>
<dbReference type="SUPFAM" id="SSF102405">
    <property type="entry name" value="MCP/YpsA-like"/>
    <property type="match status" value="1"/>
</dbReference>
<protein>
    <submittedName>
        <fullName evidence="3">DNA processing protein DprA</fullName>
    </submittedName>
</protein>
<dbReference type="Proteomes" id="UP000811545">
    <property type="component" value="Unassembled WGS sequence"/>
</dbReference>
<proteinExistence type="inferred from homology"/>
<dbReference type="InterPro" id="IPR010994">
    <property type="entry name" value="RuvA_2-like"/>
</dbReference>
<sequence length="317" mass="36107">MDNLTYWVSFCDKLHPYRQSYYRRLSINIGNIFRLLNEFKSLKKLFEAPEDEIYNTNDKMITNFLRTWRNANLDAYNSEVKRLLDNGINIISYEDKAYPKKLKMIRDPPLVLFHRGSLMDFDNCVAIIGTRNPSDFGRQSAREISRDIAQKGYTIASGLAKGIDTGAHYGALDAGGKTIAVLGTNIETIYPKENMNLSVDITKSGALLSEMSPSQQTKKFSFVQRNRIISGISKCLLVIESGSTPGTFWQVKLALDQRCKVFVLKYRGYDEPSVRRFRELIKLGGVPFSSSEEVINHLESNSHWVRADTLTQSYITN</sequence>
<dbReference type="GO" id="GO:0009294">
    <property type="term" value="P:DNA-mediated transformation"/>
    <property type="evidence" value="ECO:0007669"/>
    <property type="project" value="InterPro"/>
</dbReference>
<dbReference type="InterPro" id="IPR057666">
    <property type="entry name" value="DrpA_SLOG"/>
</dbReference>
<dbReference type="Pfam" id="PF02481">
    <property type="entry name" value="DNA_processg_A"/>
    <property type="match status" value="1"/>
</dbReference>
<comment type="similarity">
    <text evidence="1">Belongs to the DprA/Smf family.</text>
</comment>
<evidence type="ECO:0000313" key="4">
    <source>
        <dbReference type="Proteomes" id="UP000811545"/>
    </source>
</evidence>
<dbReference type="EMBL" id="QLTW01000321">
    <property type="protein sequence ID" value="MBT9146111.1"/>
    <property type="molecule type" value="Genomic_DNA"/>
</dbReference>
<dbReference type="PANTHER" id="PTHR43022">
    <property type="entry name" value="PROTEIN SMF"/>
    <property type="match status" value="1"/>
</dbReference>